<dbReference type="PANTHER" id="PTHR47481">
    <property type="match status" value="1"/>
</dbReference>
<dbReference type="PANTHER" id="PTHR47481:SF22">
    <property type="entry name" value="RETROTRANSPOSON GAG DOMAIN-CONTAINING PROTEIN"/>
    <property type="match status" value="1"/>
</dbReference>
<dbReference type="EMBL" id="OOIL02000890">
    <property type="protein sequence ID" value="VFQ70449.1"/>
    <property type="molecule type" value="Genomic_DNA"/>
</dbReference>
<evidence type="ECO:0000259" key="2">
    <source>
        <dbReference type="Pfam" id="PF22936"/>
    </source>
</evidence>
<feature type="compositionally biased region" description="Polar residues" evidence="1">
    <location>
        <begin position="510"/>
        <end position="520"/>
    </location>
</feature>
<dbReference type="InterPro" id="IPR054722">
    <property type="entry name" value="PolX-like_BBD"/>
</dbReference>
<feature type="compositionally biased region" description="Polar residues" evidence="1">
    <location>
        <begin position="553"/>
        <end position="564"/>
    </location>
</feature>
<name>A0A484L291_9ASTE</name>
<dbReference type="AlphaFoldDB" id="A0A484L291"/>
<evidence type="ECO:0000313" key="3">
    <source>
        <dbReference type="EMBL" id="VFQ70449.1"/>
    </source>
</evidence>
<dbReference type="Pfam" id="PF14223">
    <property type="entry name" value="Retrotran_gag_2"/>
    <property type="match status" value="1"/>
</dbReference>
<keyword evidence="4" id="KW-1185">Reference proteome</keyword>
<dbReference type="SUPFAM" id="SSF57756">
    <property type="entry name" value="Retrovirus zinc finger-like domains"/>
    <property type="match status" value="1"/>
</dbReference>
<dbReference type="InterPro" id="IPR036875">
    <property type="entry name" value="Znf_CCHC_sf"/>
</dbReference>
<feature type="region of interest" description="Disordered" evidence="1">
    <location>
        <begin position="140"/>
        <end position="183"/>
    </location>
</feature>
<dbReference type="Pfam" id="PF22936">
    <property type="entry name" value="Pol_BBD"/>
    <property type="match status" value="1"/>
</dbReference>
<dbReference type="OrthoDB" id="1912561at2759"/>
<dbReference type="Proteomes" id="UP000595140">
    <property type="component" value="Unassembled WGS sequence"/>
</dbReference>
<protein>
    <recommendedName>
        <fullName evidence="2">Retrovirus-related Pol polyprotein from transposon TNT 1-94-like beta-barrel domain-containing protein</fullName>
    </recommendedName>
</protein>
<organism evidence="3 4">
    <name type="scientific">Cuscuta campestris</name>
    <dbReference type="NCBI Taxonomy" id="132261"/>
    <lineage>
        <taxon>Eukaryota</taxon>
        <taxon>Viridiplantae</taxon>
        <taxon>Streptophyta</taxon>
        <taxon>Embryophyta</taxon>
        <taxon>Tracheophyta</taxon>
        <taxon>Spermatophyta</taxon>
        <taxon>Magnoliopsida</taxon>
        <taxon>eudicotyledons</taxon>
        <taxon>Gunneridae</taxon>
        <taxon>Pentapetalae</taxon>
        <taxon>asterids</taxon>
        <taxon>lamiids</taxon>
        <taxon>Solanales</taxon>
        <taxon>Convolvulaceae</taxon>
        <taxon>Cuscuteae</taxon>
        <taxon>Cuscuta</taxon>
        <taxon>Cuscuta subgen. Grammica</taxon>
        <taxon>Cuscuta sect. Cleistogrammica</taxon>
    </lineage>
</organism>
<feature type="compositionally biased region" description="Basic and acidic residues" evidence="1">
    <location>
        <begin position="523"/>
        <end position="541"/>
    </location>
</feature>
<accession>A0A484L291</accession>
<proteinExistence type="predicted"/>
<gene>
    <name evidence="3" type="ORF">CCAM_LOCUS12225</name>
</gene>
<sequence length="564" mass="62394">MSDADWARLDQKAMSVIRLSLTKNVAFNILKEKTAKGIMEALSNMYEKPSAANKIFLIRELVNTRMREGTSVTEHINKLNSILARLLSVGIKFDDEVQALLLLSSLPDSWSGTVTTVTDSVGPDGFTFDQIRDLVVGKDVRRKSSEESSGELLHVGRGRRNSRGSGSRNRQRSQSKTRDSSGVTCSKCKEVGNFRNQCPNDKKVNIAQGSASDEEVALTCYEENNVDSCVMDSSASFHATHSGEALQNVVIRDFGKVRLADDRALDVTGMGDIVLETPVGFRTLKDVKVVPALKKSLISVKQLDEQGHKVKFRDGQWKVVKGNLVMARGRKRGSLYMIKFPYEGVTVPVQKKMKSDSQSLVGRIRLSVQERNLEPLVRLRMNERGKVQGGQSEDVPGSGSVRLQWEPLGTEDEATATRELRKITRCTGNRGGWQLMTIKPPSGRMLGETPKDDALRSNPTTDYFEDAEELSTEDHLDRSWRNGRPPGNGDAEDLQTVDLVDRADDHGRSSEGQNDGSSGDESMVDRVIEDGRPSPRQKLDDPAQLQTVDPVDRSTNGGRLSTFQ</sequence>
<evidence type="ECO:0000256" key="1">
    <source>
        <dbReference type="SAM" id="MobiDB-lite"/>
    </source>
</evidence>
<feature type="compositionally biased region" description="Basic and acidic residues" evidence="1">
    <location>
        <begin position="499"/>
        <end position="509"/>
    </location>
</feature>
<dbReference type="GO" id="GO:0008270">
    <property type="term" value="F:zinc ion binding"/>
    <property type="evidence" value="ECO:0007669"/>
    <property type="project" value="InterPro"/>
</dbReference>
<feature type="domain" description="Retrovirus-related Pol polyprotein from transposon TNT 1-94-like beta-barrel" evidence="2">
    <location>
        <begin position="230"/>
        <end position="307"/>
    </location>
</feature>
<evidence type="ECO:0000313" key="4">
    <source>
        <dbReference type="Proteomes" id="UP000595140"/>
    </source>
</evidence>
<dbReference type="GO" id="GO:0003676">
    <property type="term" value="F:nucleic acid binding"/>
    <property type="evidence" value="ECO:0007669"/>
    <property type="project" value="InterPro"/>
</dbReference>
<reference evidence="3 4" key="1">
    <citation type="submission" date="2018-04" db="EMBL/GenBank/DDBJ databases">
        <authorList>
            <person name="Vogel A."/>
        </authorList>
    </citation>
    <scope>NUCLEOTIDE SEQUENCE [LARGE SCALE GENOMIC DNA]</scope>
</reference>
<feature type="region of interest" description="Disordered" evidence="1">
    <location>
        <begin position="431"/>
        <end position="564"/>
    </location>
</feature>